<accession>A0ACA9LN71</accession>
<sequence>MANGATRLYLSLVDPALTRHEQEIDTAFEKAQEQAANTGTEWGRKGLAKLQQAASDGLLKGQHMLSDQIGLTSSEPSGPTSNTQGRVSSNASGSNQPQERTLLYDAFSYAFSRIGLSSAEPTYSGESTQERSVRSEASSHVRRRSKKVNSNSSRRSVALYQEENVNRRVNASSNSMDNVLSEEELKRRQTQALGLTNYLAGYFSKATTTTM</sequence>
<organism evidence="1 2">
    <name type="scientific">Acaulospora colombiana</name>
    <dbReference type="NCBI Taxonomy" id="27376"/>
    <lineage>
        <taxon>Eukaryota</taxon>
        <taxon>Fungi</taxon>
        <taxon>Fungi incertae sedis</taxon>
        <taxon>Mucoromycota</taxon>
        <taxon>Glomeromycotina</taxon>
        <taxon>Glomeromycetes</taxon>
        <taxon>Diversisporales</taxon>
        <taxon>Acaulosporaceae</taxon>
        <taxon>Acaulospora</taxon>
    </lineage>
</organism>
<dbReference type="EMBL" id="CAJVPT010007328">
    <property type="protein sequence ID" value="CAG8540408.1"/>
    <property type="molecule type" value="Genomic_DNA"/>
</dbReference>
<gene>
    <name evidence="1" type="ORF">ACOLOM_LOCUS4452</name>
</gene>
<reference evidence="1" key="1">
    <citation type="submission" date="2021-06" db="EMBL/GenBank/DDBJ databases">
        <authorList>
            <person name="Kallberg Y."/>
            <person name="Tangrot J."/>
            <person name="Rosling A."/>
        </authorList>
    </citation>
    <scope>NUCLEOTIDE SEQUENCE</scope>
    <source>
        <strain evidence="1">CL356</strain>
    </source>
</reference>
<name>A0ACA9LN71_9GLOM</name>
<protein>
    <submittedName>
        <fullName evidence="1">2060_t:CDS:1</fullName>
    </submittedName>
</protein>
<evidence type="ECO:0000313" key="2">
    <source>
        <dbReference type="Proteomes" id="UP000789525"/>
    </source>
</evidence>
<dbReference type="Proteomes" id="UP000789525">
    <property type="component" value="Unassembled WGS sequence"/>
</dbReference>
<evidence type="ECO:0000313" key="1">
    <source>
        <dbReference type="EMBL" id="CAG8540408.1"/>
    </source>
</evidence>
<proteinExistence type="predicted"/>
<keyword evidence="2" id="KW-1185">Reference proteome</keyword>
<comment type="caution">
    <text evidence="1">The sequence shown here is derived from an EMBL/GenBank/DDBJ whole genome shotgun (WGS) entry which is preliminary data.</text>
</comment>